<reference evidence="2 3" key="3">
    <citation type="journal article" date="2016" name="Sci. Rep.">
        <title>Genome-wide diversity and gene expression profiling of Babesia microti isolates identify polymorphic genes that mediate host-pathogen interactions.</title>
        <authorList>
            <person name="Silva J.C."/>
            <person name="Cornillot E."/>
            <person name="McCracken C."/>
            <person name="Usmani-Brown S."/>
            <person name="Dwivedi A."/>
            <person name="Ifeonu O.O."/>
            <person name="Crabtree J."/>
            <person name="Gotia H.T."/>
            <person name="Virji A.Z."/>
            <person name="Reynes C."/>
            <person name="Colinge J."/>
            <person name="Kumar V."/>
            <person name="Lawres L."/>
            <person name="Pazzi J.E."/>
            <person name="Pablo J.V."/>
            <person name="Hung C."/>
            <person name="Brancato J."/>
            <person name="Kumari P."/>
            <person name="Orvis J."/>
            <person name="Tretina K."/>
            <person name="Chibucos M."/>
            <person name="Ott S."/>
            <person name="Sadzewicz L."/>
            <person name="Sengamalay N."/>
            <person name="Shetty A.C."/>
            <person name="Su Q."/>
            <person name="Tallon L."/>
            <person name="Fraser C.M."/>
            <person name="Frutos R."/>
            <person name="Molina D.M."/>
            <person name="Krause P.J."/>
            <person name="Ben Mamoun C."/>
        </authorList>
    </citation>
    <scope>NUCLEOTIDE SEQUENCE [LARGE SCALE GENOMIC DNA]</scope>
    <source>
        <strain evidence="2 3">RI</strain>
    </source>
</reference>
<keyword evidence="3" id="KW-1185">Reference proteome</keyword>
<proteinExistence type="predicted"/>
<sequence length="519" mass="59751">MSILRNRSFFALYFHKFFKHNVIRARGLHTLHNVTTNDLPKENDPSGGKVQASDESTNSLDKNTKSSVVLRKPVSTTFIRDTLIPHIEHSVTFDSHKIPPHLLIQLAISYSKLPHFLIQKEIADRIIDAFIYRITDYGPSDCVQILNTSLQIQGVRNTKIYETIIKRLKTPHIQCELNTLNKLGIARTLSKAIIQLKRITGTIIDGDSTNSCNFSNKDNFKELTTENQNMLAPSPGYYNIEQDVINLSLLKPWTILQKSLQKSKASKIIDLIANYVSDFIIPTIMSELETYDPPELSAILGTIADNAIRDNTKSDFPIIAILMSIILKKYPQTSLLHNIANISSLCKLRIFHPSYLNLLEQNLTDKYKSRNIYHKHLARVIWVFSRYGRLDAILPSLEQQLNENISKFDSRDFARLSQSLPHGSEIISKLANRLYKNIYSITPRDFMFYYIGCIYAQLFHRKELLDGCNKYLHDKNEEFDLVDINRLVSAINKLKRKDLLELFPREWSEIIKNILSNKS</sequence>
<dbReference type="RefSeq" id="XP_021337724.1">
    <property type="nucleotide sequence ID" value="XM_021482501.1"/>
</dbReference>
<dbReference type="VEuPathDB" id="PiroplasmaDB:BmR1_04g06335"/>
<evidence type="ECO:0000313" key="2">
    <source>
        <dbReference type="EMBL" id="SIO73646.1"/>
    </source>
</evidence>
<reference evidence="2 3" key="2">
    <citation type="journal article" date="2013" name="PLoS ONE">
        <title>Whole genome mapping and re-organization of the nuclear and mitochondrial genomes of Babesia microti isolates.</title>
        <authorList>
            <person name="Cornillot E."/>
            <person name="Dassouli A."/>
            <person name="Garg A."/>
            <person name="Pachikara N."/>
            <person name="Randazzo S."/>
            <person name="Depoix D."/>
            <person name="Carcy B."/>
            <person name="Delbecq S."/>
            <person name="Frutos R."/>
            <person name="Silva J.C."/>
            <person name="Sutton R."/>
            <person name="Krause P.J."/>
            <person name="Mamoun C.B."/>
        </authorList>
    </citation>
    <scope>NUCLEOTIDE SEQUENCE [LARGE SCALE GENOMIC DNA]</scope>
    <source>
        <strain evidence="2 3">RI</strain>
    </source>
</reference>
<dbReference type="AlphaFoldDB" id="A0A1N6LXP2"/>
<dbReference type="OrthoDB" id="691673at2759"/>
<feature type="region of interest" description="Disordered" evidence="1">
    <location>
        <begin position="36"/>
        <end position="64"/>
    </location>
</feature>
<evidence type="ECO:0000313" key="3">
    <source>
        <dbReference type="Proteomes" id="UP000002899"/>
    </source>
</evidence>
<dbReference type="EMBL" id="LN871599">
    <property type="protein sequence ID" value="SIO73646.1"/>
    <property type="molecule type" value="Genomic_DNA"/>
</dbReference>
<protein>
    <submittedName>
        <fullName evidence="2">Uncharacterized protein</fullName>
    </submittedName>
</protein>
<accession>A0A1N6LXP2</accession>
<reference evidence="2 3" key="1">
    <citation type="journal article" date="2012" name="Nucleic Acids Res.">
        <title>Sequencing of the smallest Apicomplexan genome from the human pathogen Babesia microti.</title>
        <authorList>
            <person name="Cornillot E."/>
            <person name="Hadj-Kaddour K."/>
            <person name="Dassouli A."/>
            <person name="Noel B."/>
            <person name="Ranwez V."/>
            <person name="Vacherie B."/>
            <person name="Augagneur Y."/>
            <person name="Bres V."/>
            <person name="Duclos A."/>
            <person name="Randazzo S."/>
            <person name="Carcy B."/>
            <person name="Debierre-Grockiego F."/>
            <person name="Delbecq S."/>
            <person name="Moubri-Menage K."/>
            <person name="Shams-Eldin H."/>
            <person name="Usmani-Brown S."/>
            <person name="Bringaud F."/>
            <person name="Wincker P."/>
            <person name="Vivares C.P."/>
            <person name="Schwarz R.T."/>
            <person name="Schetters T.P."/>
            <person name="Krause P.J."/>
            <person name="Gorenflot A."/>
            <person name="Berry V."/>
            <person name="Barbe V."/>
            <person name="Ben Mamoun C."/>
        </authorList>
    </citation>
    <scope>NUCLEOTIDE SEQUENCE [LARGE SCALE GENOMIC DNA]</scope>
    <source>
        <strain evidence="2 3">RI</strain>
    </source>
</reference>
<organism evidence="2 3">
    <name type="scientific">Babesia microti (strain RI)</name>
    <dbReference type="NCBI Taxonomy" id="1133968"/>
    <lineage>
        <taxon>Eukaryota</taxon>
        <taxon>Sar</taxon>
        <taxon>Alveolata</taxon>
        <taxon>Apicomplexa</taxon>
        <taxon>Aconoidasida</taxon>
        <taxon>Piroplasmida</taxon>
        <taxon>Babesiidae</taxon>
        <taxon>Babesia</taxon>
    </lineage>
</organism>
<name>A0A1N6LXP2_BABMR</name>
<dbReference type="KEGG" id="bmic:BmR1_04g06335"/>
<feature type="compositionally biased region" description="Polar residues" evidence="1">
    <location>
        <begin position="53"/>
        <end position="64"/>
    </location>
</feature>
<dbReference type="GeneID" id="24425911"/>
<evidence type="ECO:0000256" key="1">
    <source>
        <dbReference type="SAM" id="MobiDB-lite"/>
    </source>
</evidence>
<dbReference type="Proteomes" id="UP000002899">
    <property type="component" value="Chromosome IV"/>
</dbReference>